<comment type="caution">
    <text evidence="9">The sequence shown here is derived from an EMBL/GenBank/DDBJ whole genome shotgun (WGS) entry which is preliminary data.</text>
</comment>
<evidence type="ECO:0000256" key="5">
    <source>
        <dbReference type="ARBA" id="ARBA00023136"/>
    </source>
</evidence>
<evidence type="ECO:0000256" key="4">
    <source>
        <dbReference type="ARBA" id="ARBA00022982"/>
    </source>
</evidence>
<dbReference type="EMBL" id="JBBPBM010000120">
    <property type="protein sequence ID" value="KAK8505952.1"/>
    <property type="molecule type" value="Genomic_DNA"/>
</dbReference>
<evidence type="ECO:0000256" key="2">
    <source>
        <dbReference type="ARBA" id="ARBA00022448"/>
    </source>
</evidence>
<accession>A0ABR2BFJ4</accession>
<reference evidence="9 10" key="1">
    <citation type="journal article" date="2024" name="G3 (Bethesda)">
        <title>Genome assembly of Hibiscus sabdariffa L. provides insights into metabolisms of medicinal natural products.</title>
        <authorList>
            <person name="Kim T."/>
        </authorList>
    </citation>
    <scope>NUCLEOTIDE SEQUENCE [LARGE SCALE GENOMIC DNA]</scope>
    <source>
        <strain evidence="9">TK-2024</strain>
        <tissue evidence="9">Old leaves</tissue>
    </source>
</reference>
<name>A0ABR2BFJ4_9ROSI</name>
<keyword evidence="2" id="KW-0813">Transport</keyword>
<sequence length="192" mass="20754">MEMKACNFVLFSCLVVVSFLVSSSSAQTCLSQTFPNNMQYANCTDLPVLNSYLHWTYNQSDGTVEIAFRRTNSTSSQWSAWGINPSGPRMVGTQALVALVNSSGVAQAFTTSIDSFAPSMQQTDLSFPVPSLSATFDNNEITIFAVLIIPQNLTSTSQVWQEGEVSNGQIQPHSTSGDNVQSTASINFLTGQ</sequence>
<feature type="domain" description="DOMON" evidence="8">
    <location>
        <begin position="49"/>
        <end position="163"/>
    </location>
</feature>
<dbReference type="InterPro" id="IPR045265">
    <property type="entry name" value="AIR12_DOMON"/>
</dbReference>
<evidence type="ECO:0000259" key="8">
    <source>
        <dbReference type="PROSITE" id="PS50836"/>
    </source>
</evidence>
<feature type="chain" id="PRO_5046655447" description="DOMON domain-containing protein" evidence="7">
    <location>
        <begin position="27"/>
        <end position="192"/>
    </location>
</feature>
<dbReference type="PROSITE" id="PS50836">
    <property type="entry name" value="DOMON"/>
    <property type="match status" value="1"/>
</dbReference>
<evidence type="ECO:0000256" key="6">
    <source>
        <dbReference type="SAM" id="MobiDB-lite"/>
    </source>
</evidence>
<dbReference type="PANTHER" id="PTHR23130:SF203">
    <property type="entry name" value="CYTOCHROME B561 AND DOMON DOMAIN-CONTAINING PROTEIN"/>
    <property type="match status" value="1"/>
</dbReference>
<organism evidence="9 10">
    <name type="scientific">Hibiscus sabdariffa</name>
    <name type="common">roselle</name>
    <dbReference type="NCBI Taxonomy" id="183260"/>
    <lineage>
        <taxon>Eukaryota</taxon>
        <taxon>Viridiplantae</taxon>
        <taxon>Streptophyta</taxon>
        <taxon>Embryophyta</taxon>
        <taxon>Tracheophyta</taxon>
        <taxon>Spermatophyta</taxon>
        <taxon>Magnoliopsida</taxon>
        <taxon>eudicotyledons</taxon>
        <taxon>Gunneridae</taxon>
        <taxon>Pentapetalae</taxon>
        <taxon>rosids</taxon>
        <taxon>malvids</taxon>
        <taxon>Malvales</taxon>
        <taxon>Malvaceae</taxon>
        <taxon>Malvoideae</taxon>
        <taxon>Hibiscus</taxon>
    </lineage>
</organism>
<keyword evidence="10" id="KW-1185">Reference proteome</keyword>
<dbReference type="Proteomes" id="UP001472677">
    <property type="component" value="Unassembled WGS sequence"/>
</dbReference>
<dbReference type="PANTHER" id="PTHR23130">
    <property type="entry name" value="CYTOCHROME B561 AND DOMON DOMAIN-CONTAINING PROTEIN"/>
    <property type="match status" value="1"/>
</dbReference>
<evidence type="ECO:0000256" key="7">
    <source>
        <dbReference type="SAM" id="SignalP"/>
    </source>
</evidence>
<evidence type="ECO:0000256" key="1">
    <source>
        <dbReference type="ARBA" id="ARBA00004370"/>
    </source>
</evidence>
<evidence type="ECO:0000313" key="10">
    <source>
        <dbReference type="Proteomes" id="UP001472677"/>
    </source>
</evidence>
<gene>
    <name evidence="9" type="ORF">V6N12_074015</name>
</gene>
<comment type="subcellular location">
    <subcellularLocation>
        <location evidence="1">Membrane</location>
    </subcellularLocation>
</comment>
<protein>
    <recommendedName>
        <fullName evidence="8">DOMON domain-containing protein</fullName>
    </recommendedName>
</protein>
<feature type="region of interest" description="Disordered" evidence="6">
    <location>
        <begin position="164"/>
        <end position="184"/>
    </location>
</feature>
<dbReference type="CDD" id="cd09629">
    <property type="entry name" value="DOMON_CIL1_like"/>
    <property type="match status" value="1"/>
</dbReference>
<keyword evidence="5" id="KW-0472">Membrane</keyword>
<evidence type="ECO:0000313" key="9">
    <source>
        <dbReference type="EMBL" id="KAK8505952.1"/>
    </source>
</evidence>
<dbReference type="Pfam" id="PF04526">
    <property type="entry name" value="DUF568"/>
    <property type="match status" value="1"/>
</dbReference>
<evidence type="ECO:0000256" key="3">
    <source>
        <dbReference type="ARBA" id="ARBA00022729"/>
    </source>
</evidence>
<feature type="signal peptide" evidence="7">
    <location>
        <begin position="1"/>
        <end position="26"/>
    </location>
</feature>
<proteinExistence type="predicted"/>
<keyword evidence="3 7" id="KW-0732">Signal</keyword>
<keyword evidence="4" id="KW-0249">Electron transport</keyword>
<dbReference type="InterPro" id="IPR005018">
    <property type="entry name" value="DOMON_domain"/>
</dbReference>